<gene>
    <name evidence="1" type="ORF">UFOVP1636_72</name>
</gene>
<proteinExistence type="predicted"/>
<dbReference type="InterPro" id="IPR016181">
    <property type="entry name" value="Acyl_CoA_acyltransferase"/>
</dbReference>
<dbReference type="CDD" id="cd04301">
    <property type="entry name" value="NAT_SF"/>
    <property type="match status" value="1"/>
</dbReference>
<sequence length="258" mass="28652">MRAHEILSEIDRMPGNEYTGGKKSLRIGAGEKNIKKLPGTNAFMYSTEANHMEDGIIIKLWDSANTTPKPVKMRDEDDEEFAWRLRDWERNQSEDGPGFLIGKLVLENVPNFPLKGALQVDTITVDEDYRGQGVAKSMYGVALSILRRPLLAGRSQTPGGRRNWLSLATTPGVEIKGYVMINQARFDNPAWAEKDIDIVMGRLGGQYIGPSKPPGIHYFAFDVVPGSGELAPAVRTELSKIYNEHGSRTGLYAMWNGV</sequence>
<accession>A0A6J5T054</accession>
<dbReference type="SUPFAM" id="SSF55729">
    <property type="entry name" value="Acyl-CoA N-acyltransferases (Nat)"/>
    <property type="match status" value="1"/>
</dbReference>
<dbReference type="EMBL" id="LR797503">
    <property type="protein sequence ID" value="CAB4220910.1"/>
    <property type="molecule type" value="Genomic_DNA"/>
</dbReference>
<organism evidence="1">
    <name type="scientific">uncultured Caudovirales phage</name>
    <dbReference type="NCBI Taxonomy" id="2100421"/>
    <lineage>
        <taxon>Viruses</taxon>
        <taxon>Duplodnaviria</taxon>
        <taxon>Heunggongvirae</taxon>
        <taxon>Uroviricota</taxon>
        <taxon>Caudoviricetes</taxon>
        <taxon>Peduoviridae</taxon>
        <taxon>Maltschvirus</taxon>
        <taxon>Maltschvirus maltsch</taxon>
    </lineage>
</organism>
<protein>
    <submittedName>
        <fullName evidence="1">NAT_SF domain containing protein</fullName>
    </submittedName>
</protein>
<evidence type="ECO:0000313" key="1">
    <source>
        <dbReference type="EMBL" id="CAB4220910.1"/>
    </source>
</evidence>
<name>A0A6J5T054_9CAUD</name>
<reference evidence="1" key="1">
    <citation type="submission" date="2020-05" db="EMBL/GenBank/DDBJ databases">
        <authorList>
            <person name="Chiriac C."/>
            <person name="Salcher M."/>
            <person name="Ghai R."/>
            <person name="Kavagutti S V."/>
        </authorList>
    </citation>
    <scope>NUCLEOTIDE SEQUENCE</scope>
</reference>